<sequence length="50" mass="5615">MHGEIEIHIIEKAPVGIDIIMKSSGDIGANEFFTSGKACMYVQKFRLMTR</sequence>
<name>A0ABW0BCM2_9ACTN</name>
<proteinExistence type="predicted"/>
<dbReference type="EMBL" id="JBHSKI010000027">
    <property type="protein sequence ID" value="MFC5174980.1"/>
    <property type="molecule type" value="Genomic_DNA"/>
</dbReference>
<accession>A0ABW0BCM2</accession>
<dbReference type="RefSeq" id="WP_167359500.1">
    <property type="nucleotide sequence ID" value="NZ_JBHSKI010000027.1"/>
</dbReference>
<keyword evidence="2" id="KW-1185">Reference proteome</keyword>
<evidence type="ECO:0000313" key="2">
    <source>
        <dbReference type="Proteomes" id="UP001596208"/>
    </source>
</evidence>
<organism evidence="1 2">
    <name type="scientific">Streptomyces mutomycini</name>
    <dbReference type="NCBI Taxonomy" id="284036"/>
    <lineage>
        <taxon>Bacteria</taxon>
        <taxon>Bacillati</taxon>
        <taxon>Actinomycetota</taxon>
        <taxon>Actinomycetes</taxon>
        <taxon>Kitasatosporales</taxon>
        <taxon>Streptomycetaceae</taxon>
        <taxon>Streptomyces</taxon>
    </lineage>
</organism>
<gene>
    <name evidence="1" type="ORF">ACFPRK_31085</name>
</gene>
<protein>
    <submittedName>
        <fullName evidence="1">Uncharacterized protein</fullName>
    </submittedName>
</protein>
<dbReference type="Proteomes" id="UP001596208">
    <property type="component" value="Unassembled WGS sequence"/>
</dbReference>
<reference evidence="2" key="1">
    <citation type="journal article" date="2019" name="Int. J. Syst. Evol. Microbiol.">
        <title>The Global Catalogue of Microorganisms (GCM) 10K type strain sequencing project: providing services to taxonomists for standard genome sequencing and annotation.</title>
        <authorList>
            <consortium name="The Broad Institute Genomics Platform"/>
            <consortium name="The Broad Institute Genome Sequencing Center for Infectious Disease"/>
            <person name="Wu L."/>
            <person name="Ma J."/>
        </authorList>
    </citation>
    <scope>NUCLEOTIDE SEQUENCE [LARGE SCALE GENOMIC DNA]</scope>
    <source>
        <strain evidence="2">CGMCC 4.1721</strain>
    </source>
</reference>
<comment type="caution">
    <text evidence="1">The sequence shown here is derived from an EMBL/GenBank/DDBJ whole genome shotgun (WGS) entry which is preliminary data.</text>
</comment>
<evidence type="ECO:0000313" key="1">
    <source>
        <dbReference type="EMBL" id="MFC5174980.1"/>
    </source>
</evidence>